<dbReference type="InterPro" id="IPR023296">
    <property type="entry name" value="Glyco_hydro_beta-prop_sf"/>
</dbReference>
<dbReference type="InterPro" id="IPR051795">
    <property type="entry name" value="Glycosyl_Hydrlase_43"/>
</dbReference>
<evidence type="ECO:0000256" key="1">
    <source>
        <dbReference type="ARBA" id="ARBA00009865"/>
    </source>
</evidence>
<dbReference type="Proteomes" id="UP001204621">
    <property type="component" value="Unassembled WGS sequence"/>
</dbReference>
<comment type="caution">
    <text evidence="7">The sequence shown here is derived from an EMBL/GenBank/DDBJ whole genome shotgun (WGS) entry which is preliminary data.</text>
</comment>
<dbReference type="Pfam" id="PF04616">
    <property type="entry name" value="Glyco_hydro_43"/>
    <property type="match status" value="1"/>
</dbReference>
<evidence type="ECO:0000259" key="6">
    <source>
        <dbReference type="Pfam" id="PF17851"/>
    </source>
</evidence>
<dbReference type="EMBL" id="JANUGU010000001">
    <property type="protein sequence ID" value="MCS0657170.1"/>
    <property type="molecule type" value="Genomic_DNA"/>
</dbReference>
<dbReference type="Pfam" id="PF17851">
    <property type="entry name" value="GH43_C2"/>
    <property type="match status" value="1"/>
</dbReference>
<dbReference type="Gene3D" id="2.115.10.20">
    <property type="entry name" value="Glycosyl hydrolase domain, family 43"/>
    <property type="match status" value="1"/>
</dbReference>
<organism evidence="7 8">
    <name type="scientific">Massilia terrae</name>
    <dbReference type="NCBI Taxonomy" id="1811224"/>
    <lineage>
        <taxon>Bacteria</taxon>
        <taxon>Pseudomonadati</taxon>
        <taxon>Pseudomonadota</taxon>
        <taxon>Betaproteobacteria</taxon>
        <taxon>Burkholderiales</taxon>
        <taxon>Oxalobacteraceae</taxon>
        <taxon>Telluria group</taxon>
        <taxon>Massilia</taxon>
    </lineage>
</organism>
<accession>A0ABT2CVE2</accession>
<evidence type="ECO:0000256" key="3">
    <source>
        <dbReference type="ARBA" id="ARBA00023295"/>
    </source>
</evidence>
<evidence type="ECO:0000313" key="7">
    <source>
        <dbReference type="EMBL" id="MCS0657170.1"/>
    </source>
</evidence>
<gene>
    <name evidence="7" type="ORF">NX778_03730</name>
</gene>
<reference evidence="7 8" key="1">
    <citation type="submission" date="2022-08" db="EMBL/GenBank/DDBJ databases">
        <title>Reclassification of Massilia species as members of the genera Telluria, Duganella, Pseudoduganella, Mokoshia gen. nov. and Zemynaea gen. nov. using orthogonal and non-orthogonal genome-based approaches.</title>
        <authorList>
            <person name="Bowman J.P."/>
        </authorList>
    </citation>
    <scope>NUCLEOTIDE SEQUENCE [LARGE SCALE GENOMIC DNA]</scope>
    <source>
        <strain evidence="7 8">JCM 31606</strain>
    </source>
</reference>
<dbReference type="PANTHER" id="PTHR42812:SF2">
    <property type="entry name" value="XYLOSIDASE_ARABINOSIDASE"/>
    <property type="match status" value="1"/>
</dbReference>
<dbReference type="Gene3D" id="2.60.120.200">
    <property type="match status" value="1"/>
</dbReference>
<sequence length="525" mass="58168">MKRRELFKAALAGATGAQLAPSGVALAATPAPRRARGIEGQRKADLGDGTYLNPIVAGDHADPAVLKDGDDYYMTFSSFMSYPGVVIWHSRDLVNWTPITAALRKPIGSVWSMDIVKHKGRYFIYIPAGGSIYVIHAERMQGPWSDPVDLKLDACIDPGHAVGEDGKRYLFVNGVRRVALTDDGLATAGALESVYQPWRYPDNWVVEMFAPEGPKIFRRGPWFYMVLAVGGTSGPPTSHMVIAARSRSIHGPWENCPHNPIVHTASADEPWWSRGHATAVEGPAGNWWLIYHGYENGFRTLGRQTLLEPIEWTSDAWFRAKGGTLAKPLPKPKGGTAGPAGHALSDDFSSNKFGVQWSFFDPAPDEMQRVRYEDNSLVIRAKGSTLADSSPLTCIAGDRDYEASVELEMSDGAQGGLTLFYNQRGYCGVGFSTTHMFTYQYGEEQRWMRQELKGGRVHLKVTNRSQVVTFHYSLDGRHWIQHPWQVEVSGFQHNTFGGFLSLTPGIFSAGQGEVRARNFRYRALL</sequence>
<keyword evidence="3 4" id="KW-0326">Glycosidase</keyword>
<dbReference type="CDD" id="cd09002">
    <property type="entry name" value="GH43_XYL-like"/>
    <property type="match status" value="1"/>
</dbReference>
<evidence type="ECO:0000256" key="5">
    <source>
        <dbReference type="SAM" id="SignalP"/>
    </source>
</evidence>
<keyword evidence="5" id="KW-0732">Signal</keyword>
<feature type="domain" description="Beta-xylosidase C-terminal Concanavalin A-like" evidence="6">
    <location>
        <begin position="345"/>
        <end position="512"/>
    </location>
</feature>
<evidence type="ECO:0000256" key="2">
    <source>
        <dbReference type="ARBA" id="ARBA00022801"/>
    </source>
</evidence>
<dbReference type="SUPFAM" id="SSF75005">
    <property type="entry name" value="Arabinanase/levansucrase/invertase"/>
    <property type="match status" value="1"/>
</dbReference>
<dbReference type="InterPro" id="IPR013320">
    <property type="entry name" value="ConA-like_dom_sf"/>
</dbReference>
<keyword evidence="8" id="KW-1185">Reference proteome</keyword>
<dbReference type="InterPro" id="IPR041542">
    <property type="entry name" value="GH43_C2"/>
</dbReference>
<proteinExistence type="inferred from homology"/>
<feature type="chain" id="PRO_5045208841" evidence="5">
    <location>
        <begin position="28"/>
        <end position="525"/>
    </location>
</feature>
<evidence type="ECO:0000313" key="8">
    <source>
        <dbReference type="Proteomes" id="UP001204621"/>
    </source>
</evidence>
<feature type="signal peptide" evidence="5">
    <location>
        <begin position="1"/>
        <end position="27"/>
    </location>
</feature>
<dbReference type="InterPro" id="IPR006710">
    <property type="entry name" value="Glyco_hydro_43"/>
</dbReference>
<name>A0ABT2CVE2_9BURK</name>
<comment type="similarity">
    <text evidence="1 4">Belongs to the glycosyl hydrolase 43 family.</text>
</comment>
<evidence type="ECO:0000256" key="4">
    <source>
        <dbReference type="RuleBase" id="RU361187"/>
    </source>
</evidence>
<keyword evidence="2 4" id="KW-0378">Hydrolase</keyword>
<protein>
    <submittedName>
        <fullName evidence="7">Family 43 glycosylhydrolase</fullName>
    </submittedName>
</protein>
<dbReference type="SUPFAM" id="SSF49899">
    <property type="entry name" value="Concanavalin A-like lectins/glucanases"/>
    <property type="match status" value="1"/>
</dbReference>
<dbReference type="PANTHER" id="PTHR42812">
    <property type="entry name" value="BETA-XYLOSIDASE"/>
    <property type="match status" value="1"/>
</dbReference>
<dbReference type="RefSeq" id="WP_258810326.1">
    <property type="nucleotide sequence ID" value="NZ_JANUGU010000001.1"/>
</dbReference>